<sequence>MNGTQQQPKARVVIRRNTETARSSHYVCFNCRKQFRKPFATISKVDLSEREISKFQGVDAEGFSYPCPQCGQELQLIGKNFRAPKQGDLKGWAIARQLVQAGFGYGAGWAKGSPTGPHPTRLKDVPAFIERNRRKTAGEQILDRWQEKP</sequence>
<dbReference type="OrthoDB" id="69438at2"/>
<organism evidence="1 2">
    <name type="scientific">Deinococcus aerius</name>
    <dbReference type="NCBI Taxonomy" id="200253"/>
    <lineage>
        <taxon>Bacteria</taxon>
        <taxon>Thermotogati</taxon>
        <taxon>Deinococcota</taxon>
        <taxon>Deinococci</taxon>
        <taxon>Deinococcales</taxon>
        <taxon>Deinococcaceae</taxon>
        <taxon>Deinococcus</taxon>
    </lineage>
</organism>
<evidence type="ECO:0000313" key="1">
    <source>
        <dbReference type="EMBL" id="GBF06328.1"/>
    </source>
</evidence>
<dbReference type="EMBL" id="BFAG01000008">
    <property type="protein sequence ID" value="GBF06328.1"/>
    <property type="molecule type" value="Genomic_DNA"/>
</dbReference>
<name>A0A2I9DJ64_9DEIO</name>
<dbReference type="RefSeq" id="WP_133162028.1">
    <property type="nucleotide sequence ID" value="NZ_BFAG01000008.1"/>
</dbReference>
<accession>A0A2I9DJ64</accession>
<gene>
    <name evidence="1" type="ORF">DAERI_080119</name>
</gene>
<proteinExistence type="predicted"/>
<protein>
    <submittedName>
        <fullName evidence="1">Uncharacterized protein</fullName>
    </submittedName>
</protein>
<evidence type="ECO:0000313" key="2">
    <source>
        <dbReference type="Proteomes" id="UP000236569"/>
    </source>
</evidence>
<reference evidence="2" key="1">
    <citation type="submission" date="2018-01" db="EMBL/GenBank/DDBJ databases">
        <title>Draft Genome Sequence of the Radioresistant Bacterium Deinococcus aerius TR0125, Isolated from the Higher Atmosphere above Japan.</title>
        <authorList>
            <person name="Satoh K."/>
            <person name="Arai H."/>
            <person name="Sanzen T."/>
            <person name="Kawaguchi Y."/>
            <person name="Hayashi H."/>
            <person name="Yokobori S."/>
            <person name="Yamagishi A."/>
            <person name="Oono Y."/>
            <person name="Narumi I."/>
        </authorList>
    </citation>
    <scope>NUCLEOTIDE SEQUENCE [LARGE SCALE GENOMIC DNA]</scope>
    <source>
        <strain evidence="2">TR0125</strain>
    </source>
</reference>
<comment type="caution">
    <text evidence="1">The sequence shown here is derived from an EMBL/GenBank/DDBJ whole genome shotgun (WGS) entry which is preliminary data.</text>
</comment>
<keyword evidence="2" id="KW-1185">Reference proteome</keyword>
<dbReference type="AlphaFoldDB" id="A0A2I9DJ64"/>
<dbReference type="Proteomes" id="UP000236569">
    <property type="component" value="Unassembled WGS sequence"/>
</dbReference>